<dbReference type="EMBL" id="FQWB01000005">
    <property type="protein sequence ID" value="SHG62652.1"/>
    <property type="molecule type" value="Genomic_DNA"/>
</dbReference>
<keyword evidence="2" id="KW-1185">Reference proteome</keyword>
<gene>
    <name evidence="1" type="ORF">SAMN05443549_105156</name>
</gene>
<protein>
    <submittedName>
        <fullName evidence="1">Uncharacterized protein</fullName>
    </submittedName>
</protein>
<dbReference type="AlphaFoldDB" id="A0A1M5LC29"/>
<organism evidence="1 2">
    <name type="scientific">Flavobacterium fluvii</name>
    <dbReference type="NCBI Taxonomy" id="468056"/>
    <lineage>
        <taxon>Bacteria</taxon>
        <taxon>Pseudomonadati</taxon>
        <taxon>Bacteroidota</taxon>
        <taxon>Flavobacteriia</taxon>
        <taxon>Flavobacteriales</taxon>
        <taxon>Flavobacteriaceae</taxon>
        <taxon>Flavobacterium</taxon>
    </lineage>
</organism>
<dbReference type="STRING" id="468056.SAMN05443549_105156"/>
<proteinExistence type="predicted"/>
<evidence type="ECO:0000313" key="1">
    <source>
        <dbReference type="EMBL" id="SHG62652.1"/>
    </source>
</evidence>
<sequence length="59" mass="6920">MNSTIRVSSSVLLKNAIAFFNKMYREHYHYKLLDTIPSKSGITRRDGEFFIPVKSKVKR</sequence>
<accession>A0A1M5LC29</accession>
<reference evidence="2" key="1">
    <citation type="submission" date="2016-11" db="EMBL/GenBank/DDBJ databases">
        <authorList>
            <person name="Varghese N."/>
            <person name="Submissions S."/>
        </authorList>
    </citation>
    <scope>NUCLEOTIDE SEQUENCE [LARGE SCALE GENOMIC DNA]</scope>
    <source>
        <strain evidence="2">DSM 19978</strain>
    </source>
</reference>
<dbReference type="Proteomes" id="UP000184516">
    <property type="component" value="Unassembled WGS sequence"/>
</dbReference>
<evidence type="ECO:0000313" key="2">
    <source>
        <dbReference type="Proteomes" id="UP000184516"/>
    </source>
</evidence>
<name>A0A1M5LC29_9FLAO</name>